<gene>
    <name evidence="1" type="ORF">GCM10011518_38830</name>
</gene>
<proteinExistence type="predicted"/>
<keyword evidence="2" id="KW-1185">Reference proteome</keyword>
<organism evidence="1 2">
    <name type="scientific">Flavobacterium limi</name>
    <dbReference type="NCBI Taxonomy" id="2045105"/>
    <lineage>
        <taxon>Bacteria</taxon>
        <taxon>Pseudomonadati</taxon>
        <taxon>Bacteroidota</taxon>
        <taxon>Flavobacteriia</taxon>
        <taxon>Flavobacteriales</taxon>
        <taxon>Flavobacteriaceae</taxon>
        <taxon>Flavobacterium</taxon>
    </lineage>
</organism>
<comment type="caution">
    <text evidence="1">The sequence shown here is derived from an EMBL/GenBank/DDBJ whole genome shotgun (WGS) entry which is preliminary data.</text>
</comment>
<accession>A0ABQ1USJ8</accession>
<protein>
    <recommendedName>
        <fullName evidence="3">Lipoprotein</fullName>
    </recommendedName>
</protein>
<sequence length="152" mass="17931">MKKSMNKIFILLLMILSISCGKRNEIESIFIANKDEYWQHYDYCYNTGGNCFKFKKDDTCDLYLMFNDKPFFRLFNSDGDVVNDPGTWSIKNDSTFIWDKEVFKIEKLTKNEILLSYSDYEIKGKKCYVRLSKWAKTPQGPKHLGVENNAKE</sequence>
<evidence type="ECO:0000313" key="1">
    <source>
        <dbReference type="EMBL" id="GGF25719.1"/>
    </source>
</evidence>
<reference evidence="2" key="1">
    <citation type="journal article" date="2019" name="Int. J. Syst. Evol. Microbiol.">
        <title>The Global Catalogue of Microorganisms (GCM) 10K type strain sequencing project: providing services to taxonomists for standard genome sequencing and annotation.</title>
        <authorList>
            <consortium name="The Broad Institute Genomics Platform"/>
            <consortium name="The Broad Institute Genome Sequencing Center for Infectious Disease"/>
            <person name="Wu L."/>
            <person name="Ma J."/>
        </authorList>
    </citation>
    <scope>NUCLEOTIDE SEQUENCE [LARGE SCALE GENOMIC DNA]</scope>
    <source>
        <strain evidence="2">CGMCC 1.16060</strain>
    </source>
</reference>
<dbReference type="EMBL" id="BMKP01000011">
    <property type="protein sequence ID" value="GGF25719.1"/>
    <property type="molecule type" value="Genomic_DNA"/>
</dbReference>
<evidence type="ECO:0000313" key="2">
    <source>
        <dbReference type="Proteomes" id="UP000655016"/>
    </source>
</evidence>
<evidence type="ECO:0008006" key="3">
    <source>
        <dbReference type="Google" id="ProtNLM"/>
    </source>
</evidence>
<dbReference type="PROSITE" id="PS51257">
    <property type="entry name" value="PROKAR_LIPOPROTEIN"/>
    <property type="match status" value="1"/>
</dbReference>
<name>A0ABQ1USJ8_9FLAO</name>
<dbReference type="RefSeq" id="WP_163396098.1">
    <property type="nucleotide sequence ID" value="NZ_BMKP01000011.1"/>
</dbReference>
<dbReference type="Proteomes" id="UP000655016">
    <property type="component" value="Unassembled WGS sequence"/>
</dbReference>